<dbReference type="AlphaFoldDB" id="C7ZAD2"/>
<reference evidence="2 3" key="1">
    <citation type="journal article" date="2009" name="PLoS Genet.">
        <title>The genome of Nectria haematococca: contribution of supernumerary chromosomes to gene expansion.</title>
        <authorList>
            <person name="Coleman J.J."/>
            <person name="Rounsley S.D."/>
            <person name="Rodriguez-Carres M."/>
            <person name="Kuo A."/>
            <person name="Wasmann C.C."/>
            <person name="Grimwood J."/>
            <person name="Schmutz J."/>
            <person name="Taga M."/>
            <person name="White G.J."/>
            <person name="Zhou S."/>
            <person name="Schwartz D.C."/>
            <person name="Freitag M."/>
            <person name="Ma L.J."/>
            <person name="Danchin E.G."/>
            <person name="Henrissat B."/>
            <person name="Coutinho P.M."/>
            <person name="Nelson D.R."/>
            <person name="Straney D."/>
            <person name="Napoli C.A."/>
            <person name="Barker B.M."/>
            <person name="Gribskov M."/>
            <person name="Rep M."/>
            <person name="Kroken S."/>
            <person name="Molnar I."/>
            <person name="Rensing C."/>
            <person name="Kennell J.C."/>
            <person name="Zamora J."/>
            <person name="Farman M.L."/>
            <person name="Selker E.U."/>
            <person name="Salamov A."/>
            <person name="Shapiro H."/>
            <person name="Pangilinan J."/>
            <person name="Lindquist E."/>
            <person name="Lamers C."/>
            <person name="Grigoriev I.V."/>
            <person name="Geiser D.M."/>
            <person name="Covert S.F."/>
            <person name="Temporini E."/>
            <person name="Vanetten H.D."/>
        </authorList>
    </citation>
    <scope>NUCLEOTIDE SEQUENCE [LARGE SCALE GENOMIC DNA]</scope>
    <source>
        <strain evidence="3">ATCC MYA-4622 / CBS 123669 / FGSC 9596 / NRRL 45880 / 77-13-4</strain>
    </source>
</reference>
<evidence type="ECO:0000313" key="2">
    <source>
        <dbReference type="EMBL" id="EEU39656.1"/>
    </source>
</evidence>
<gene>
    <name evidence="2" type="ORF">NECHADRAFT_82058</name>
</gene>
<evidence type="ECO:0000256" key="1">
    <source>
        <dbReference type="SAM" id="MobiDB-lite"/>
    </source>
</evidence>
<dbReference type="HOGENOM" id="CLU_1777971_0_0_1"/>
<keyword evidence="3" id="KW-1185">Reference proteome</keyword>
<dbReference type="InParanoid" id="C7ZAD2"/>
<dbReference type="VEuPathDB" id="FungiDB:NECHADRAFT_82058"/>
<dbReference type="KEGG" id="nhe:NECHADRAFT_82058"/>
<dbReference type="Proteomes" id="UP000005206">
    <property type="component" value="Chromosome 6"/>
</dbReference>
<evidence type="ECO:0000313" key="3">
    <source>
        <dbReference type="Proteomes" id="UP000005206"/>
    </source>
</evidence>
<sequence>MHMAFTLTQKRRARDKTTTRYNKPADAAENVWPRNTGSVAALIRRTLARTGIIGSLASRFVVPVKTKHQKRARKSVKRMQGFKKDLLRKVNYPTDAMDLERAIQKLCYTNTPVKQQSSRHPHAKLRLSRTPMLRPHIPDLPMHPLL</sequence>
<feature type="region of interest" description="Disordered" evidence="1">
    <location>
        <begin position="1"/>
        <end position="22"/>
    </location>
</feature>
<protein>
    <submittedName>
        <fullName evidence="2">Uncharacterized protein</fullName>
    </submittedName>
</protein>
<name>C7ZAD2_FUSV7</name>
<proteinExistence type="predicted"/>
<dbReference type="GeneID" id="9672150"/>
<accession>C7ZAD2</accession>
<organism evidence="2 3">
    <name type="scientific">Fusarium vanettenii (strain ATCC MYA-4622 / CBS 123669 / FGSC 9596 / NRRL 45880 / 77-13-4)</name>
    <name type="common">Fusarium solani subsp. pisi</name>
    <dbReference type="NCBI Taxonomy" id="660122"/>
    <lineage>
        <taxon>Eukaryota</taxon>
        <taxon>Fungi</taxon>
        <taxon>Dikarya</taxon>
        <taxon>Ascomycota</taxon>
        <taxon>Pezizomycotina</taxon>
        <taxon>Sordariomycetes</taxon>
        <taxon>Hypocreomycetidae</taxon>
        <taxon>Hypocreales</taxon>
        <taxon>Nectriaceae</taxon>
        <taxon>Fusarium</taxon>
        <taxon>Fusarium solani species complex</taxon>
        <taxon>Fusarium vanettenii</taxon>
    </lineage>
</organism>
<dbReference type="OrthoDB" id="5105131at2759"/>
<dbReference type="EMBL" id="GG698912">
    <property type="protein sequence ID" value="EEU39656.1"/>
    <property type="molecule type" value="Genomic_DNA"/>
</dbReference>
<dbReference type="RefSeq" id="XP_003045369.1">
    <property type="nucleotide sequence ID" value="XM_003045323.1"/>
</dbReference>